<feature type="transmembrane region" description="Helical" evidence="1">
    <location>
        <begin position="500"/>
        <end position="519"/>
    </location>
</feature>
<feature type="transmembrane region" description="Helical" evidence="1">
    <location>
        <begin position="94"/>
        <end position="111"/>
    </location>
</feature>
<name>A0A4V5Q1F1_9BACL</name>
<feature type="transmembrane region" description="Helical" evidence="1">
    <location>
        <begin position="38"/>
        <end position="56"/>
    </location>
</feature>
<feature type="domain" description="DUF2157" evidence="2">
    <location>
        <begin position="11"/>
        <end position="115"/>
    </location>
</feature>
<feature type="transmembrane region" description="Helical" evidence="1">
    <location>
        <begin position="476"/>
        <end position="493"/>
    </location>
</feature>
<feature type="transmembrane region" description="Helical" evidence="1">
    <location>
        <begin position="200"/>
        <end position="217"/>
    </location>
</feature>
<dbReference type="Proteomes" id="UP000310541">
    <property type="component" value="Unassembled WGS sequence"/>
</dbReference>
<feature type="transmembrane region" description="Helical" evidence="1">
    <location>
        <begin position="375"/>
        <end position="393"/>
    </location>
</feature>
<feature type="transmembrane region" description="Helical" evidence="1">
    <location>
        <begin position="146"/>
        <end position="164"/>
    </location>
</feature>
<feature type="transmembrane region" description="Helical" evidence="1">
    <location>
        <begin position="400"/>
        <end position="417"/>
    </location>
</feature>
<feature type="transmembrane region" description="Helical" evidence="1">
    <location>
        <begin position="429"/>
        <end position="446"/>
    </location>
</feature>
<dbReference type="RefSeq" id="WP_136947396.1">
    <property type="nucleotide sequence ID" value="NZ_SWFM01000003.1"/>
</dbReference>
<feature type="transmembrane region" description="Helical" evidence="1">
    <location>
        <begin position="567"/>
        <end position="584"/>
    </location>
</feature>
<evidence type="ECO:0000259" key="2">
    <source>
        <dbReference type="Pfam" id="PF09925"/>
    </source>
</evidence>
<feature type="transmembrane region" description="Helical" evidence="1">
    <location>
        <begin position="292"/>
        <end position="315"/>
    </location>
</feature>
<feature type="transmembrane region" description="Helical" evidence="1">
    <location>
        <begin position="176"/>
        <end position="194"/>
    </location>
</feature>
<dbReference type="OrthoDB" id="4868247at2"/>
<comment type="caution">
    <text evidence="3">The sequence shown here is derived from an EMBL/GenBank/DDBJ whole genome shotgun (WGS) entry which is preliminary data.</text>
</comment>
<feature type="transmembrane region" description="Helical" evidence="1">
    <location>
        <begin position="7"/>
        <end position="26"/>
    </location>
</feature>
<proteinExistence type="predicted"/>
<feature type="transmembrane region" description="Helical" evidence="1">
    <location>
        <begin position="224"/>
        <end position="241"/>
    </location>
</feature>
<organism evidence="3 4">
    <name type="scientific">Guptibacillus hwajinpoensis</name>
    <dbReference type="NCBI Taxonomy" id="208199"/>
    <lineage>
        <taxon>Bacteria</taxon>
        <taxon>Bacillati</taxon>
        <taxon>Bacillota</taxon>
        <taxon>Bacilli</taxon>
        <taxon>Bacillales</taxon>
        <taxon>Guptibacillaceae</taxon>
        <taxon>Guptibacillus</taxon>
    </lineage>
</organism>
<protein>
    <submittedName>
        <fullName evidence="3">DUF2157 domain-containing protein</fullName>
    </submittedName>
</protein>
<feature type="transmembrane region" description="Helical" evidence="1">
    <location>
        <begin position="253"/>
        <end position="271"/>
    </location>
</feature>
<feature type="transmembrane region" description="Helical" evidence="1">
    <location>
        <begin position="345"/>
        <end position="363"/>
    </location>
</feature>
<sequence>MNLKRIHTGYLLGLSLLISSVIYFFASNWQGIERIEKIGLAVGLMLLFFVLSTILSRFQHSHRFLEKWLWLIGTIAFGISVAIIGQTYNSHADSYLLYIIWLIPVMVLGALTRYKAFYVLGFLLSQLAFYFYVFPTSYFPDWKPETAVALLLIYLLFTHSWFFLSRSSLLHSKWITFGSFCFIHLVFFASSFGYWEYSTFIAWLYFGYGLISVFLWKHREQKELFIITGIALGLFIFGKIFEELFNVMGDFLPFFLLAIVGLIVFLTVKYISRLELSEKGSETWKRVFKSSILFVVTVVSTVMLISAFSGIMFLIFSWDNALAIMFSSIFLLLLPGVAIKDKIPFLSNILLLSGLSIILSANLTHSFSYSFQPEAMVVIVVSFCMIGVVLKLIKNPWIGSYSYLLANGVVLLFLFKLEESVISIDHYEPLLLLVLVICNGLIHILVRDGWFNRNALAYSVAPLFILTFFFEGQWLYWLLNSVFLLLSTALVFYKPWQSNAFRYWVGLILWYAFLFYKYYDIAWSLVHKSITLLVAGILVLLITRLVSRKYTSATVGEPTFVANRWKSIWLVVIVMVAFVTYNGVKNEVTIQNGKEVRLVLAPIDPRSMLQGDYVTLRYNISTLPEATELPANKKIKVVVTPTPQGIYKYGGYYKIEDNWNKPYEPSDDDVVINGVTYGNNDVQYGIESFFIPEGTGQVFEDKKIAIIKVSENGNALLIDLD</sequence>
<evidence type="ECO:0000256" key="1">
    <source>
        <dbReference type="SAM" id="Phobius"/>
    </source>
</evidence>
<keyword evidence="1" id="KW-1133">Transmembrane helix</keyword>
<dbReference type="AlphaFoldDB" id="A0A4V5Q1F1"/>
<evidence type="ECO:0000313" key="3">
    <source>
        <dbReference type="EMBL" id="TKD69978.1"/>
    </source>
</evidence>
<feature type="transmembrane region" description="Helical" evidence="1">
    <location>
        <begin position="453"/>
        <end position="470"/>
    </location>
</feature>
<reference evidence="3 4" key="1">
    <citation type="submission" date="2019-04" db="EMBL/GenBank/DDBJ databases">
        <title>Genome sequence of Bacillus hwajinpoensis strain Y2.</title>
        <authorList>
            <person name="Fair J.L."/>
            <person name="Maclea K.S."/>
        </authorList>
    </citation>
    <scope>NUCLEOTIDE SEQUENCE [LARGE SCALE GENOMIC DNA]</scope>
    <source>
        <strain evidence="3 4">Y2</strain>
    </source>
</reference>
<feature type="transmembrane region" description="Helical" evidence="1">
    <location>
        <begin position="68"/>
        <end position="88"/>
    </location>
</feature>
<gene>
    <name evidence="3" type="ORF">FBF83_11985</name>
</gene>
<dbReference type="InterPro" id="IPR018677">
    <property type="entry name" value="DUF2157"/>
</dbReference>
<feature type="transmembrane region" description="Helical" evidence="1">
    <location>
        <begin position="525"/>
        <end position="546"/>
    </location>
</feature>
<accession>A0A4V5Q1F1</accession>
<dbReference type="EMBL" id="SWFM01000003">
    <property type="protein sequence ID" value="TKD69978.1"/>
    <property type="molecule type" value="Genomic_DNA"/>
</dbReference>
<dbReference type="Pfam" id="PF14345">
    <property type="entry name" value="GDYXXLXY"/>
    <property type="match status" value="1"/>
</dbReference>
<dbReference type="InterPro" id="IPR025833">
    <property type="entry name" value="GDYXXLXY"/>
</dbReference>
<feature type="transmembrane region" description="Helical" evidence="1">
    <location>
        <begin position="321"/>
        <end position="338"/>
    </location>
</feature>
<keyword evidence="1" id="KW-0812">Transmembrane</keyword>
<evidence type="ECO:0000313" key="4">
    <source>
        <dbReference type="Proteomes" id="UP000310541"/>
    </source>
</evidence>
<dbReference type="Pfam" id="PF09925">
    <property type="entry name" value="DUF2157"/>
    <property type="match status" value="1"/>
</dbReference>
<keyword evidence="1" id="KW-0472">Membrane</keyword>
<feature type="transmembrane region" description="Helical" evidence="1">
    <location>
        <begin position="116"/>
        <end position="134"/>
    </location>
</feature>